<evidence type="ECO:0000313" key="2">
    <source>
        <dbReference type="Proteomes" id="UP001596227"/>
    </source>
</evidence>
<proteinExistence type="predicted"/>
<gene>
    <name evidence="1" type="ORF">ACFQH1_06445</name>
</gene>
<protein>
    <recommendedName>
        <fullName evidence="3">Single-stranded DNA-binding protein</fullName>
    </recommendedName>
</protein>
<keyword evidence="2" id="KW-1185">Reference proteome</keyword>
<dbReference type="EMBL" id="JBHSSB010000015">
    <property type="protein sequence ID" value="MFC6294835.1"/>
    <property type="molecule type" value="Genomic_DNA"/>
</dbReference>
<dbReference type="Proteomes" id="UP001596227">
    <property type="component" value="Unassembled WGS sequence"/>
</dbReference>
<reference evidence="2" key="1">
    <citation type="journal article" date="2019" name="Int. J. Syst. Evol. Microbiol.">
        <title>The Global Catalogue of Microorganisms (GCM) 10K type strain sequencing project: providing services to taxonomists for standard genome sequencing and annotation.</title>
        <authorList>
            <consortium name="The Broad Institute Genomics Platform"/>
            <consortium name="The Broad Institute Genome Sequencing Center for Infectious Disease"/>
            <person name="Wu L."/>
            <person name="Ma J."/>
        </authorList>
    </citation>
    <scope>NUCLEOTIDE SEQUENCE [LARGE SCALE GENOMIC DNA]</scope>
    <source>
        <strain evidence="2">CCM 8934</strain>
    </source>
</reference>
<sequence length="148" mass="16781">MSELTMQQQLADLGTAARYHFTGVFERYGTRPGAAHDVPTVLLTTIRLNGKQLLMLNLWLDLTKDFRRLGELKPGDKLKFSGRVAPYINDYQGEKMTDFSTTSVGYQISYPSHVKLANPFLKRRRQALPVDQATLVRQIIAWNNPAEA</sequence>
<name>A0ABW1UFF4_9LACO</name>
<evidence type="ECO:0008006" key="3">
    <source>
        <dbReference type="Google" id="ProtNLM"/>
    </source>
</evidence>
<comment type="caution">
    <text evidence="1">The sequence shown here is derived from an EMBL/GenBank/DDBJ whole genome shotgun (WGS) entry which is preliminary data.</text>
</comment>
<accession>A0ABW1UFF4</accession>
<evidence type="ECO:0000313" key="1">
    <source>
        <dbReference type="EMBL" id="MFC6294835.1"/>
    </source>
</evidence>
<organism evidence="1 2">
    <name type="scientific">Lactiplantibacillus daoliensis</name>
    <dbReference type="NCBI Taxonomy" id="2559916"/>
    <lineage>
        <taxon>Bacteria</taxon>
        <taxon>Bacillati</taxon>
        <taxon>Bacillota</taxon>
        <taxon>Bacilli</taxon>
        <taxon>Lactobacillales</taxon>
        <taxon>Lactobacillaceae</taxon>
        <taxon>Lactiplantibacillus</taxon>
    </lineage>
</organism>
<dbReference type="RefSeq" id="WP_137606574.1">
    <property type="nucleotide sequence ID" value="NZ_BJDH01000002.1"/>
</dbReference>